<feature type="region of interest" description="Disordered" evidence="1">
    <location>
        <begin position="331"/>
        <end position="413"/>
    </location>
</feature>
<feature type="compositionally biased region" description="Basic and acidic residues" evidence="1">
    <location>
        <begin position="35"/>
        <end position="50"/>
    </location>
</feature>
<sequence>MKPPLPRLRGLLPRRRHHPTTLPHDLTRRRHAHAIHNDHGPPSQRADHPRPNHQRKHDRGPPSRYQDLAVNSHQTHYPKYINRNVNAVFHLDPTRIGKSATTVFRCPHFYIQYSSAILLLSAYSILVNPFHPLLRASLKRHAETYDLGFFFHLHTSSKAFTGREAFVRKAIRGKVRSAWETALTNRGYDAHTGRFVRHLQADWDATRQVRQQDLRGTVSVNPNESCRTARFSELVAQFEKGFDAVMGCGRKDPGMEVMMQPEKLYKFYDNRRSLLLRKYTSMGYGLSINGEEATGFKAAVGNRGGERGDEQLVQVDGETYDVGPLKMSDQRKKVGLVTPGEELKTFHGGRGGGGGDAGAGGLSSRDLDWGLDDMDVFSSGKATSEKSQRTGKKHAKPGKNPRATWSPPADDGF</sequence>
<feature type="compositionally biased region" description="Gly residues" evidence="1">
    <location>
        <begin position="348"/>
        <end position="361"/>
    </location>
</feature>
<proteinExistence type="predicted"/>
<evidence type="ECO:0000313" key="3">
    <source>
        <dbReference type="Proteomes" id="UP001221413"/>
    </source>
</evidence>
<dbReference type="Proteomes" id="UP001221413">
    <property type="component" value="Unassembled WGS sequence"/>
</dbReference>
<evidence type="ECO:0000313" key="2">
    <source>
        <dbReference type="EMBL" id="KAJ6259468.1"/>
    </source>
</evidence>
<gene>
    <name evidence="2" type="ORF">Dda_5105</name>
</gene>
<evidence type="ECO:0000256" key="1">
    <source>
        <dbReference type="SAM" id="MobiDB-lite"/>
    </source>
</evidence>
<reference evidence="2" key="1">
    <citation type="submission" date="2023-01" db="EMBL/GenBank/DDBJ databases">
        <title>The chitinases involved in constricting ring structure development in the nematode-trapping fungus Drechslerella dactyloides.</title>
        <authorList>
            <person name="Wang R."/>
            <person name="Zhang L."/>
            <person name="Tang P."/>
            <person name="Li S."/>
            <person name="Liang L."/>
        </authorList>
    </citation>
    <scope>NUCLEOTIDE SEQUENCE</scope>
    <source>
        <strain evidence="2">YMF1.00031</strain>
    </source>
</reference>
<feature type="region of interest" description="Disordered" evidence="1">
    <location>
        <begin position="1"/>
        <end position="66"/>
    </location>
</feature>
<feature type="compositionally biased region" description="Basic residues" evidence="1">
    <location>
        <begin position="389"/>
        <end position="399"/>
    </location>
</feature>
<dbReference type="AlphaFoldDB" id="A0AAD6IVN4"/>
<keyword evidence="3" id="KW-1185">Reference proteome</keyword>
<organism evidence="2 3">
    <name type="scientific">Drechslerella dactyloides</name>
    <name type="common">Nematode-trapping fungus</name>
    <name type="synonym">Arthrobotrys dactyloides</name>
    <dbReference type="NCBI Taxonomy" id="74499"/>
    <lineage>
        <taxon>Eukaryota</taxon>
        <taxon>Fungi</taxon>
        <taxon>Dikarya</taxon>
        <taxon>Ascomycota</taxon>
        <taxon>Pezizomycotina</taxon>
        <taxon>Orbiliomycetes</taxon>
        <taxon>Orbiliales</taxon>
        <taxon>Orbiliaceae</taxon>
        <taxon>Drechslerella</taxon>
    </lineage>
</organism>
<accession>A0AAD6IVN4</accession>
<name>A0AAD6IVN4_DREDA</name>
<comment type="caution">
    <text evidence="2">The sequence shown here is derived from an EMBL/GenBank/DDBJ whole genome shotgun (WGS) entry which is preliminary data.</text>
</comment>
<dbReference type="EMBL" id="JAQGDS010000006">
    <property type="protein sequence ID" value="KAJ6259468.1"/>
    <property type="molecule type" value="Genomic_DNA"/>
</dbReference>
<protein>
    <submittedName>
        <fullName evidence="2">Uncharacterized protein</fullName>
    </submittedName>
</protein>